<dbReference type="AlphaFoldDB" id="A0A383VLD3"/>
<feature type="region of interest" description="Disordered" evidence="2">
    <location>
        <begin position="1"/>
        <end position="62"/>
    </location>
</feature>
<proteinExistence type="predicted"/>
<accession>A0A383VLD3</accession>
<dbReference type="Proteomes" id="UP000256970">
    <property type="component" value="Unassembled WGS sequence"/>
</dbReference>
<organism evidence="3 4">
    <name type="scientific">Tetradesmus obliquus</name>
    <name type="common">Green alga</name>
    <name type="synonym">Acutodesmus obliquus</name>
    <dbReference type="NCBI Taxonomy" id="3088"/>
    <lineage>
        <taxon>Eukaryota</taxon>
        <taxon>Viridiplantae</taxon>
        <taxon>Chlorophyta</taxon>
        <taxon>core chlorophytes</taxon>
        <taxon>Chlorophyceae</taxon>
        <taxon>CS clade</taxon>
        <taxon>Sphaeropleales</taxon>
        <taxon>Scenedesmaceae</taxon>
        <taxon>Tetradesmus</taxon>
    </lineage>
</organism>
<gene>
    <name evidence="3" type="ORF">BQ4739_LOCUS6444</name>
</gene>
<dbReference type="EMBL" id="FNXT01000679">
    <property type="protein sequence ID" value="SZX65991.1"/>
    <property type="molecule type" value="Genomic_DNA"/>
</dbReference>
<feature type="coiled-coil region" evidence="1">
    <location>
        <begin position="195"/>
        <end position="269"/>
    </location>
</feature>
<feature type="region of interest" description="Disordered" evidence="2">
    <location>
        <begin position="278"/>
        <end position="299"/>
    </location>
</feature>
<feature type="compositionally biased region" description="Low complexity" evidence="2">
    <location>
        <begin position="1"/>
        <end position="16"/>
    </location>
</feature>
<keyword evidence="4" id="KW-1185">Reference proteome</keyword>
<evidence type="ECO:0000313" key="3">
    <source>
        <dbReference type="EMBL" id="SZX65991.1"/>
    </source>
</evidence>
<reference evidence="3 4" key="1">
    <citation type="submission" date="2016-10" db="EMBL/GenBank/DDBJ databases">
        <authorList>
            <person name="Cai Z."/>
        </authorList>
    </citation>
    <scope>NUCLEOTIDE SEQUENCE [LARGE SCALE GENOMIC DNA]</scope>
</reference>
<evidence type="ECO:0000313" key="4">
    <source>
        <dbReference type="Proteomes" id="UP000256970"/>
    </source>
</evidence>
<protein>
    <submittedName>
        <fullName evidence="3">Uncharacterized protein</fullName>
    </submittedName>
</protein>
<evidence type="ECO:0000256" key="2">
    <source>
        <dbReference type="SAM" id="MobiDB-lite"/>
    </source>
</evidence>
<sequence length="331" mass="34767">MQAKPAQQQLLQQQLDDAAKAAAAEKEEEAGALAMVLRTGQPKHQVSAPAAWSPNSGQGPSRWLEAAHGPLWQAQAAAAARQAAAANRHVLGQLEQRRAALLKELGSARDMDFKRLLQLVQAYSDDVQALLEAGQAAALRQQQEYVQQLTADAAAVVGGSIESALAAAHKAHQQQVLLLQQSEASKLQAARLSAAQQLEATLQLQQQAAQQQLQQETQQLKDSWSARCRIAEAAAEKQEALRAAAESECSKLRAELASAKREAASWRSRWERDCTASGGISSSGAAGLGTAAGSSAGGLDSSIARASSSGVTAAAFEFGYGRRASRASNTG</sequence>
<evidence type="ECO:0000256" key="1">
    <source>
        <dbReference type="SAM" id="Coils"/>
    </source>
</evidence>
<name>A0A383VLD3_TETOB</name>
<keyword evidence="1" id="KW-0175">Coiled coil</keyword>